<keyword evidence="3" id="KW-1003">Cell membrane</keyword>
<organism evidence="9 10">
    <name type="scientific">Devosia neptuniae</name>
    <dbReference type="NCBI Taxonomy" id="191302"/>
    <lineage>
        <taxon>Bacteria</taxon>
        <taxon>Pseudomonadati</taxon>
        <taxon>Pseudomonadota</taxon>
        <taxon>Alphaproteobacteria</taxon>
        <taxon>Hyphomicrobiales</taxon>
        <taxon>Devosiaceae</taxon>
        <taxon>Devosia</taxon>
    </lineage>
</organism>
<evidence type="ECO:0000256" key="3">
    <source>
        <dbReference type="ARBA" id="ARBA00022475"/>
    </source>
</evidence>
<dbReference type="PROSITE" id="PS50850">
    <property type="entry name" value="MFS"/>
    <property type="match status" value="1"/>
</dbReference>
<protein>
    <submittedName>
        <fullName evidence="9">MFS transporter</fullName>
    </submittedName>
</protein>
<feature type="transmembrane region" description="Helical" evidence="7">
    <location>
        <begin position="139"/>
        <end position="158"/>
    </location>
</feature>
<gene>
    <name evidence="9" type="ORF">N8A98_07805</name>
</gene>
<keyword evidence="5 7" id="KW-1133">Transmembrane helix</keyword>
<dbReference type="Pfam" id="PF07690">
    <property type="entry name" value="MFS_1"/>
    <property type="match status" value="1"/>
</dbReference>
<dbReference type="InterPro" id="IPR050171">
    <property type="entry name" value="MFS_Transporters"/>
</dbReference>
<dbReference type="Gene3D" id="1.20.1250.20">
    <property type="entry name" value="MFS general substrate transporter like domains"/>
    <property type="match status" value="1"/>
</dbReference>
<keyword evidence="10" id="KW-1185">Reference proteome</keyword>
<dbReference type="Proteomes" id="UP001061862">
    <property type="component" value="Chromosome"/>
</dbReference>
<evidence type="ECO:0000256" key="1">
    <source>
        <dbReference type="ARBA" id="ARBA00004651"/>
    </source>
</evidence>
<feature type="transmembrane region" description="Helical" evidence="7">
    <location>
        <begin position="205"/>
        <end position="223"/>
    </location>
</feature>
<dbReference type="EMBL" id="CP104965">
    <property type="protein sequence ID" value="UXN71080.1"/>
    <property type="molecule type" value="Genomic_DNA"/>
</dbReference>
<keyword evidence="4 7" id="KW-0812">Transmembrane</keyword>
<evidence type="ECO:0000259" key="8">
    <source>
        <dbReference type="PROSITE" id="PS50850"/>
    </source>
</evidence>
<dbReference type="PANTHER" id="PTHR23517">
    <property type="entry name" value="RESISTANCE PROTEIN MDTM, PUTATIVE-RELATED-RELATED"/>
    <property type="match status" value="1"/>
</dbReference>
<evidence type="ECO:0000256" key="4">
    <source>
        <dbReference type="ARBA" id="ARBA00022692"/>
    </source>
</evidence>
<dbReference type="InterPro" id="IPR011701">
    <property type="entry name" value="MFS"/>
</dbReference>
<comment type="subcellular location">
    <subcellularLocation>
        <location evidence="1">Cell membrane</location>
        <topology evidence="1">Multi-pass membrane protein</topology>
    </subcellularLocation>
</comment>
<feature type="transmembrane region" description="Helical" evidence="7">
    <location>
        <begin position="340"/>
        <end position="363"/>
    </location>
</feature>
<feature type="transmembrane region" description="Helical" evidence="7">
    <location>
        <begin position="303"/>
        <end position="320"/>
    </location>
</feature>
<feature type="transmembrane region" description="Helical" evidence="7">
    <location>
        <begin position="6"/>
        <end position="29"/>
    </location>
</feature>
<dbReference type="SUPFAM" id="SSF103473">
    <property type="entry name" value="MFS general substrate transporter"/>
    <property type="match status" value="1"/>
</dbReference>
<evidence type="ECO:0000313" key="10">
    <source>
        <dbReference type="Proteomes" id="UP001061862"/>
    </source>
</evidence>
<dbReference type="InterPro" id="IPR020846">
    <property type="entry name" value="MFS_dom"/>
</dbReference>
<keyword evidence="6 7" id="KW-0472">Membrane</keyword>
<dbReference type="RefSeq" id="WP_262170453.1">
    <property type="nucleotide sequence ID" value="NZ_CP104965.1"/>
</dbReference>
<sequence>MPIAPFLLLSNQFIFMVGFYMVVPFLAAFMRDDLRLESAAIGLVLGLRTFSQQGLYVIGGGFADKLGARRLILLGCMLRVVGFVTLGLSDNFITVLIGACLTGLAGSLFSPAISTLAAQVGEEAARRGKGTRVQFFARLAVWGELGAVVGPLLGALLLGIGFQAMAFAGAAVFLLAYIVLHLCLPRADTMPVLKQEGVWWHAFTDRLFLAFTLAHAGFLFSYNQLYFALPVEVTRAGGTDMDLAPLFMIASVMIVVLQMPIARLAQKINWTASLSTGFLLMALAFGVTALCATLPAPPGMLRLLPAIAMVVLLILGQMIVKPIAMDIIPRFAKGRPTGIYYGALASMGGLAVLVGNVLLGPILDLSLVPSPAAAIPWLALAVVPALGGLAMVPIMRRLRRRETA</sequence>
<evidence type="ECO:0000313" key="9">
    <source>
        <dbReference type="EMBL" id="UXN71080.1"/>
    </source>
</evidence>
<feature type="transmembrane region" description="Helical" evidence="7">
    <location>
        <begin position="95"/>
        <end position="118"/>
    </location>
</feature>
<feature type="transmembrane region" description="Helical" evidence="7">
    <location>
        <begin position="164"/>
        <end position="184"/>
    </location>
</feature>
<feature type="transmembrane region" description="Helical" evidence="7">
    <location>
        <begin position="71"/>
        <end position="89"/>
    </location>
</feature>
<feature type="transmembrane region" description="Helical" evidence="7">
    <location>
        <begin position="375"/>
        <end position="395"/>
    </location>
</feature>
<evidence type="ECO:0000256" key="6">
    <source>
        <dbReference type="ARBA" id="ARBA00023136"/>
    </source>
</evidence>
<dbReference type="InterPro" id="IPR036259">
    <property type="entry name" value="MFS_trans_sf"/>
</dbReference>
<feature type="domain" description="Major facilitator superfamily (MFS) profile" evidence="8">
    <location>
        <begin position="4"/>
        <end position="399"/>
    </location>
</feature>
<feature type="transmembrane region" description="Helical" evidence="7">
    <location>
        <begin position="243"/>
        <end position="265"/>
    </location>
</feature>
<evidence type="ECO:0000256" key="7">
    <source>
        <dbReference type="SAM" id="Phobius"/>
    </source>
</evidence>
<evidence type="ECO:0000256" key="5">
    <source>
        <dbReference type="ARBA" id="ARBA00022989"/>
    </source>
</evidence>
<keyword evidence="2" id="KW-0813">Transport</keyword>
<evidence type="ECO:0000256" key="2">
    <source>
        <dbReference type="ARBA" id="ARBA00022448"/>
    </source>
</evidence>
<dbReference type="PANTHER" id="PTHR23517:SF2">
    <property type="entry name" value="MULTIDRUG RESISTANCE PROTEIN MDTH"/>
    <property type="match status" value="1"/>
</dbReference>
<reference evidence="9 10" key="1">
    <citation type="submission" date="2022-09" db="EMBL/GenBank/DDBJ databases">
        <title>Interaction between co-microsymbionts with complementary sets of symbiotic genes in legume-rhizobium systems.</title>
        <authorList>
            <person name="Safronova V."/>
            <person name="Sazanova A."/>
            <person name="Afonin A."/>
            <person name="Chirak E."/>
        </authorList>
    </citation>
    <scope>NUCLEOTIDE SEQUENCE [LARGE SCALE GENOMIC DNA]</scope>
    <source>
        <strain evidence="9 10">A18/4-1</strain>
    </source>
</reference>
<accession>A0ABY6CFY7</accession>
<name>A0ABY6CFY7_9HYPH</name>
<feature type="transmembrane region" description="Helical" evidence="7">
    <location>
        <begin position="277"/>
        <end position="297"/>
    </location>
</feature>
<proteinExistence type="predicted"/>